<evidence type="ECO:0000313" key="3">
    <source>
        <dbReference type="Proteomes" id="UP000569329"/>
    </source>
</evidence>
<keyword evidence="1" id="KW-0812">Transmembrane</keyword>
<gene>
    <name evidence="2" type="ORF">FHX42_003163</name>
</gene>
<organism evidence="2 3">
    <name type="scientific">Halosaccharopolyspora lacisalsi</name>
    <dbReference type="NCBI Taxonomy" id="1000566"/>
    <lineage>
        <taxon>Bacteria</taxon>
        <taxon>Bacillati</taxon>
        <taxon>Actinomycetota</taxon>
        <taxon>Actinomycetes</taxon>
        <taxon>Pseudonocardiales</taxon>
        <taxon>Pseudonocardiaceae</taxon>
        <taxon>Halosaccharopolyspora</taxon>
    </lineage>
</organism>
<keyword evidence="1" id="KW-1133">Transmembrane helix</keyword>
<dbReference type="EMBL" id="JACGWZ010000004">
    <property type="protein sequence ID" value="MBA8825797.1"/>
    <property type="molecule type" value="Genomic_DNA"/>
</dbReference>
<evidence type="ECO:0000256" key="1">
    <source>
        <dbReference type="SAM" id="Phobius"/>
    </source>
</evidence>
<sequence length="50" mass="5572">MSEGTTFVQWRERARSEIKDERPHLRWLLITAAIVVVVGVLGGVLALLLA</sequence>
<keyword evidence="3" id="KW-1185">Reference proteome</keyword>
<evidence type="ECO:0000313" key="2">
    <source>
        <dbReference type="EMBL" id="MBA8825797.1"/>
    </source>
</evidence>
<reference evidence="2 3" key="1">
    <citation type="submission" date="2020-07" db="EMBL/GenBank/DDBJ databases">
        <title>Sequencing the genomes of 1000 actinobacteria strains.</title>
        <authorList>
            <person name="Klenk H.-P."/>
        </authorList>
    </citation>
    <scope>NUCLEOTIDE SEQUENCE [LARGE SCALE GENOMIC DNA]</scope>
    <source>
        <strain evidence="2 3">DSM 45975</strain>
    </source>
</reference>
<dbReference type="AlphaFoldDB" id="A0A839E222"/>
<accession>A0A839E222</accession>
<name>A0A839E222_9PSEU</name>
<proteinExistence type="predicted"/>
<protein>
    <submittedName>
        <fullName evidence="2">Uncharacterized protein</fullName>
    </submittedName>
</protein>
<comment type="caution">
    <text evidence="2">The sequence shown here is derived from an EMBL/GenBank/DDBJ whole genome shotgun (WGS) entry which is preliminary data.</text>
</comment>
<dbReference type="Proteomes" id="UP000569329">
    <property type="component" value="Unassembled WGS sequence"/>
</dbReference>
<feature type="transmembrane region" description="Helical" evidence="1">
    <location>
        <begin position="27"/>
        <end position="49"/>
    </location>
</feature>
<keyword evidence="1" id="KW-0472">Membrane</keyword>
<dbReference type="RefSeq" id="WP_182545063.1">
    <property type="nucleotide sequence ID" value="NZ_JACGWZ010000004.1"/>
</dbReference>